<sequence>MREARTAKQRQLTTSQRIAFHRKWILLATSKAELRDQGEQRIRIKVLWRGTRLGLHRRRGHGGGTWRI</sequence>
<proteinExistence type="predicted"/>
<evidence type="ECO:0000313" key="1">
    <source>
        <dbReference type="EMBL" id="KAL2608980.1"/>
    </source>
</evidence>
<dbReference type="Proteomes" id="UP001605036">
    <property type="component" value="Unassembled WGS sequence"/>
</dbReference>
<reference evidence="1 2" key="1">
    <citation type="submission" date="2024-09" db="EMBL/GenBank/DDBJ databases">
        <title>Chromosome-scale assembly of Riccia fluitans.</title>
        <authorList>
            <person name="Paukszto L."/>
            <person name="Sawicki J."/>
            <person name="Karawczyk K."/>
            <person name="Piernik-Szablinska J."/>
            <person name="Szczecinska M."/>
            <person name="Mazdziarz M."/>
        </authorList>
    </citation>
    <scope>NUCLEOTIDE SEQUENCE [LARGE SCALE GENOMIC DNA]</scope>
    <source>
        <strain evidence="1">Rf_01</strain>
        <tissue evidence="1">Aerial parts of the thallus</tissue>
    </source>
</reference>
<evidence type="ECO:0000313" key="2">
    <source>
        <dbReference type="Proteomes" id="UP001605036"/>
    </source>
</evidence>
<comment type="caution">
    <text evidence="1">The sequence shown here is derived from an EMBL/GenBank/DDBJ whole genome shotgun (WGS) entry which is preliminary data.</text>
</comment>
<name>A0ABD1XJM4_9MARC</name>
<protein>
    <recommendedName>
        <fullName evidence="3">Ribosomal protein L20</fullName>
    </recommendedName>
</protein>
<organism evidence="1 2">
    <name type="scientific">Riccia fluitans</name>
    <dbReference type="NCBI Taxonomy" id="41844"/>
    <lineage>
        <taxon>Eukaryota</taxon>
        <taxon>Viridiplantae</taxon>
        <taxon>Streptophyta</taxon>
        <taxon>Embryophyta</taxon>
        <taxon>Marchantiophyta</taxon>
        <taxon>Marchantiopsida</taxon>
        <taxon>Marchantiidae</taxon>
        <taxon>Marchantiales</taxon>
        <taxon>Ricciaceae</taxon>
        <taxon>Riccia</taxon>
    </lineage>
</organism>
<accession>A0ABD1XJM4</accession>
<dbReference type="EMBL" id="JBHFFA010000008">
    <property type="protein sequence ID" value="KAL2608980.1"/>
    <property type="molecule type" value="Genomic_DNA"/>
</dbReference>
<keyword evidence="2" id="KW-1185">Reference proteome</keyword>
<gene>
    <name evidence="1" type="ORF">R1flu_027553</name>
</gene>
<dbReference type="AlphaFoldDB" id="A0ABD1XJM4"/>
<evidence type="ECO:0008006" key="3">
    <source>
        <dbReference type="Google" id="ProtNLM"/>
    </source>
</evidence>